<dbReference type="InterPro" id="IPR029308">
    <property type="entry name" value="FANCI_S1"/>
</dbReference>
<protein>
    <recommendedName>
        <fullName evidence="9">Fanconi anemia group I protein</fullName>
    </recommendedName>
</protein>
<dbReference type="Pfam" id="PF14678">
    <property type="entry name" value="FANCI_S4"/>
    <property type="match status" value="1"/>
</dbReference>
<evidence type="ECO:0000256" key="1">
    <source>
        <dbReference type="SAM" id="MobiDB-lite"/>
    </source>
</evidence>
<dbReference type="InterPro" id="IPR029312">
    <property type="entry name" value="FANCI_HD2"/>
</dbReference>
<dbReference type="Proteomes" id="UP000825729">
    <property type="component" value="Unassembled WGS sequence"/>
</dbReference>
<sequence length="1416" mass="158067">MAATTAKRQPPVAEADIVRLVETGSPLPAVLLASANHSTLLSLLHSPPPSFSVVQYLSSLLNLISHSASLDESLSSLLSSLLSSFLALFVSRNVPRDQDSVKIFQLFSLHLPSLPKNHIPPIVDTIVSYLPDIVHSDDVQPLDLLPQLLDLVRSSEEIDGNMDYVDSTIDGILRANWSKALLVKFVHLIREFPPLDKTRSKDFLEKVFLGMKGVDLQDLPSLVYQLLVLASKGFCKKRVIEGIITFFRTRTESAVARQIEGTVLLHVNFAVKQDPSLAQELLSLVRSDLRAFNHFTVAVLLSVARVRRFSDSAIGVLKTAVVTAYREHRLARDCKWIPDSVKGECLQTVKGVEKAVMRAINESNFGREHILPSVVQFGFALLESLEGRNSEDCSNSNGLMGSKDLGVQILKTTFEDHHMARKEIIERCKFHILSAKPQQGMLFVKLLGHLIQSYPYPMLEYVGQIKELLEYFTFMHERISTSLITALVPLIKFSRDLRDYTILVVRKAMFRKEESVRAAATNAIIDIILTGKGSSSSDMSFLQDSSSQASSSQQCHVPYEAGTDLFHQMNGLLRRCLSQQARVKEIVYRGLLKIALLNPLIVGSIFDLLWPHFCRFYHEDEDVQLRISSCVKLDNGKVCLEEPLECLLSCVSWILLLQQQQNNDQPSEFSKTCFGFSLSQENQIGRFVSTESFSKALVSIQKFLQSGSTKDVSAKCLDSHTEAAEAEMNHCHIWVWSGIIEVVINLVAKELEKAPDAEKEACEKEIIGLVSLHEYLQKSTHSTKHGKAVPKCSLKATSQHTLDKSEHCIKDGLHSLPPKFSQVRGTPFATSSIYQLLFCALKLYKDASANVLVESQGHSQSSISKKLGPAARMISFSLKACHHHLKSFTSNGSDEQLNTLIYGDVKVIARPLLELVLLLRTQSAVEGDRRRKEVKGKKTVNEKEEHIYLALMCLHELFKMSLHGNNMHSLIKDLLSGFPRDCCLEKDFIGDGDENVELVEMIDDPYVRDMHLFLGKIVKPLLSELLSLSLFRGSEVLSEIVLMIGNKLPCNLMNFHGVWAFTLCRNTLGNPKAARSVVSLVVYLQSSPNDLSGAQEMSMELLKVIGSEDTDPVENSDTYPIINLATANTIASLLLKLVESTLVDLDWAITKLRTLSSADNEISDAATNNNFAEKSPGLRLEEALYGRSEGLVDMLSHFAEMNLKDPLSEQLLKLVGKFYKCLARMTKLRIAPKGCKQLLPGNKFQRLAEVTCKKLTAPLYNFMAMVQRNQQENTQGRGIAKKIQRENKCIPDLIFQIEDYEKYLINLSKVTKINLLRCAKRSTARDFKILGPQKPTREEEEQNGDPNPGNSAEPHDECSEDSEGDKVGESPEAVSPRHSNEANADDSSSESEDQEMIVRSKRAKMSSIVEDSDEEG</sequence>
<dbReference type="Pfam" id="PF14675">
    <property type="entry name" value="FANCI_S1"/>
    <property type="match status" value="1"/>
</dbReference>
<evidence type="ECO:0000259" key="6">
    <source>
        <dbReference type="Pfam" id="PF14680"/>
    </source>
</evidence>
<feature type="domain" description="FANCI solenoid 4" evidence="4">
    <location>
        <begin position="1094"/>
        <end position="1332"/>
    </location>
</feature>
<feature type="domain" description="FANCI solenoid 1" evidence="2">
    <location>
        <begin position="84"/>
        <end position="253"/>
    </location>
</feature>
<evidence type="ECO:0008006" key="9">
    <source>
        <dbReference type="Google" id="ProtNLM"/>
    </source>
</evidence>
<evidence type="ECO:0000259" key="5">
    <source>
        <dbReference type="Pfam" id="PF14679"/>
    </source>
</evidence>
<evidence type="ECO:0000313" key="7">
    <source>
        <dbReference type="EMBL" id="KAG9443921.1"/>
    </source>
</evidence>
<evidence type="ECO:0000259" key="3">
    <source>
        <dbReference type="Pfam" id="PF14676"/>
    </source>
</evidence>
<dbReference type="InterPro" id="IPR026171">
    <property type="entry name" value="FANCI"/>
</dbReference>
<dbReference type="GO" id="GO:0006281">
    <property type="term" value="P:DNA repair"/>
    <property type="evidence" value="ECO:0007669"/>
    <property type="project" value="InterPro"/>
</dbReference>
<proteinExistence type="predicted"/>
<feature type="compositionally biased region" description="Acidic residues" evidence="1">
    <location>
        <begin position="1383"/>
        <end position="1395"/>
    </location>
</feature>
<name>A0AAV7E7V8_ARIFI</name>
<dbReference type="GO" id="GO:0070182">
    <property type="term" value="F:DNA polymerase binding"/>
    <property type="evidence" value="ECO:0007669"/>
    <property type="project" value="TreeGrafter"/>
</dbReference>
<dbReference type="InterPro" id="IPR029315">
    <property type="entry name" value="FANCI_S2"/>
</dbReference>
<dbReference type="PANTHER" id="PTHR21818:SF0">
    <property type="entry name" value="FANCONI ANEMIA GROUP I PROTEIN"/>
    <property type="match status" value="1"/>
</dbReference>
<feature type="region of interest" description="Disordered" evidence="1">
    <location>
        <begin position="1327"/>
        <end position="1416"/>
    </location>
</feature>
<comment type="caution">
    <text evidence="7">The sequence shown here is derived from an EMBL/GenBank/DDBJ whole genome shotgun (WGS) entry which is preliminary data.</text>
</comment>
<evidence type="ECO:0000313" key="8">
    <source>
        <dbReference type="Proteomes" id="UP000825729"/>
    </source>
</evidence>
<feature type="domain" description="FANCI solenoid 2" evidence="3">
    <location>
        <begin position="370"/>
        <end position="525"/>
    </location>
</feature>
<dbReference type="InterPro" id="IPR029310">
    <property type="entry name" value="FANCI_HD1"/>
</dbReference>
<feature type="domain" description="FANCI helical" evidence="5">
    <location>
        <begin position="276"/>
        <end position="356"/>
    </location>
</feature>
<accession>A0AAV7E7V8</accession>
<keyword evidence="8" id="KW-1185">Reference proteome</keyword>
<dbReference type="PANTHER" id="PTHR21818">
    <property type="entry name" value="BC025462 PROTEIN"/>
    <property type="match status" value="1"/>
</dbReference>
<dbReference type="Pfam" id="PF14680">
    <property type="entry name" value="FANCI_HD2"/>
    <property type="match status" value="1"/>
</dbReference>
<dbReference type="Pfam" id="PF14679">
    <property type="entry name" value="FANCI_HD1"/>
    <property type="match status" value="1"/>
</dbReference>
<feature type="domain" description="FANCI helical" evidence="6">
    <location>
        <begin position="543"/>
        <end position="779"/>
    </location>
</feature>
<evidence type="ECO:0000259" key="4">
    <source>
        <dbReference type="Pfam" id="PF14678"/>
    </source>
</evidence>
<dbReference type="Pfam" id="PF14676">
    <property type="entry name" value="FANCI_S2"/>
    <property type="match status" value="1"/>
</dbReference>
<organism evidence="7 8">
    <name type="scientific">Aristolochia fimbriata</name>
    <name type="common">White veined hardy Dutchman's pipe vine</name>
    <dbReference type="NCBI Taxonomy" id="158543"/>
    <lineage>
        <taxon>Eukaryota</taxon>
        <taxon>Viridiplantae</taxon>
        <taxon>Streptophyta</taxon>
        <taxon>Embryophyta</taxon>
        <taxon>Tracheophyta</taxon>
        <taxon>Spermatophyta</taxon>
        <taxon>Magnoliopsida</taxon>
        <taxon>Magnoliidae</taxon>
        <taxon>Piperales</taxon>
        <taxon>Aristolochiaceae</taxon>
        <taxon>Aristolochia</taxon>
    </lineage>
</organism>
<gene>
    <name evidence="7" type="ORF">H6P81_015261</name>
</gene>
<reference evidence="7 8" key="1">
    <citation type="submission" date="2021-07" db="EMBL/GenBank/DDBJ databases">
        <title>The Aristolochia fimbriata genome: insights into angiosperm evolution, floral development and chemical biosynthesis.</title>
        <authorList>
            <person name="Jiao Y."/>
        </authorList>
    </citation>
    <scope>NUCLEOTIDE SEQUENCE [LARGE SCALE GENOMIC DNA]</scope>
    <source>
        <strain evidence="7">IBCAS-2021</strain>
        <tissue evidence="7">Leaf</tissue>
    </source>
</reference>
<dbReference type="InterPro" id="IPR029314">
    <property type="entry name" value="FANCI_S4"/>
</dbReference>
<evidence type="ECO:0000259" key="2">
    <source>
        <dbReference type="Pfam" id="PF14675"/>
    </source>
</evidence>
<dbReference type="EMBL" id="JAINDJ010000006">
    <property type="protein sequence ID" value="KAG9443921.1"/>
    <property type="molecule type" value="Genomic_DNA"/>
</dbReference>